<dbReference type="PANTHER" id="PTHR36797">
    <property type="entry name" value="OS01G0258600 PROTEIN"/>
    <property type="match status" value="1"/>
</dbReference>
<dbReference type="PANTHER" id="PTHR36797:SF3">
    <property type="entry name" value="OS01G0258600 PROTEIN"/>
    <property type="match status" value="1"/>
</dbReference>
<dbReference type="Proteomes" id="UP000029121">
    <property type="component" value="Unassembled WGS sequence"/>
</dbReference>
<dbReference type="EMBL" id="KB870807">
    <property type="protein sequence ID" value="EOA32537.1"/>
    <property type="molecule type" value="Genomic_DNA"/>
</dbReference>
<accession>R0GA40</accession>
<evidence type="ECO:0000313" key="2">
    <source>
        <dbReference type="EMBL" id="EOA32537.1"/>
    </source>
</evidence>
<reference evidence="3" key="1">
    <citation type="journal article" date="2013" name="Nat. Genet.">
        <title>The Capsella rubella genome and the genomic consequences of rapid mating system evolution.</title>
        <authorList>
            <person name="Slotte T."/>
            <person name="Hazzouri K.M."/>
            <person name="Agren J.A."/>
            <person name="Koenig D."/>
            <person name="Maumus F."/>
            <person name="Guo Y.L."/>
            <person name="Steige K."/>
            <person name="Platts A.E."/>
            <person name="Escobar J.S."/>
            <person name="Newman L.K."/>
            <person name="Wang W."/>
            <person name="Mandakova T."/>
            <person name="Vello E."/>
            <person name="Smith L.M."/>
            <person name="Henz S.R."/>
            <person name="Steffen J."/>
            <person name="Takuno S."/>
            <person name="Brandvain Y."/>
            <person name="Coop G."/>
            <person name="Andolfatto P."/>
            <person name="Hu T.T."/>
            <person name="Blanchette M."/>
            <person name="Clark R.M."/>
            <person name="Quesneville H."/>
            <person name="Nordborg M."/>
            <person name="Gaut B.S."/>
            <person name="Lysak M.A."/>
            <person name="Jenkins J."/>
            <person name="Grimwood J."/>
            <person name="Chapman J."/>
            <person name="Prochnik S."/>
            <person name="Shu S."/>
            <person name="Rokhsar D."/>
            <person name="Schmutz J."/>
            <person name="Weigel D."/>
            <person name="Wright S.I."/>
        </authorList>
    </citation>
    <scope>NUCLEOTIDE SEQUENCE [LARGE SCALE GENOMIC DNA]</scope>
    <source>
        <strain evidence="3">cv. Monte Gargano</strain>
    </source>
</reference>
<protein>
    <submittedName>
        <fullName evidence="2">Uncharacterized protein</fullName>
    </submittedName>
</protein>
<proteinExistence type="predicted"/>
<feature type="region of interest" description="Disordered" evidence="1">
    <location>
        <begin position="1"/>
        <end position="26"/>
    </location>
</feature>
<evidence type="ECO:0000256" key="1">
    <source>
        <dbReference type="SAM" id="MobiDB-lite"/>
    </source>
</evidence>
<keyword evidence="3" id="KW-1185">Reference proteome</keyword>
<sequence>MKKRGEEWRIENQNQKKKQTAEAKQVTRARKQISRELEEKYKAYFVFHKPWPKALAYDGSFILGGIGVDVLLEAWINKKRQRI</sequence>
<gene>
    <name evidence="2" type="ORF">CARUB_v10015826mg</name>
</gene>
<evidence type="ECO:0000313" key="3">
    <source>
        <dbReference type="Proteomes" id="UP000029121"/>
    </source>
</evidence>
<organism evidence="2 3">
    <name type="scientific">Capsella rubella</name>
    <dbReference type="NCBI Taxonomy" id="81985"/>
    <lineage>
        <taxon>Eukaryota</taxon>
        <taxon>Viridiplantae</taxon>
        <taxon>Streptophyta</taxon>
        <taxon>Embryophyta</taxon>
        <taxon>Tracheophyta</taxon>
        <taxon>Spermatophyta</taxon>
        <taxon>Magnoliopsida</taxon>
        <taxon>eudicotyledons</taxon>
        <taxon>Gunneridae</taxon>
        <taxon>Pentapetalae</taxon>
        <taxon>rosids</taxon>
        <taxon>malvids</taxon>
        <taxon>Brassicales</taxon>
        <taxon>Brassicaceae</taxon>
        <taxon>Camelineae</taxon>
        <taxon>Capsella</taxon>
    </lineage>
</organism>
<feature type="compositionally biased region" description="Basic and acidic residues" evidence="1">
    <location>
        <begin position="1"/>
        <end position="10"/>
    </location>
</feature>
<name>R0GA40_9BRAS</name>
<dbReference type="AlphaFoldDB" id="R0GA40"/>